<dbReference type="AlphaFoldDB" id="A0A0C3PPT5"/>
<dbReference type="OrthoDB" id="437457at2759"/>
<proteinExistence type="predicted"/>
<accession>A0A0C3PPT5</accession>
<gene>
    <name evidence="1" type="ORF">M404DRAFT_995385</name>
</gene>
<keyword evidence="2" id="KW-1185">Reference proteome</keyword>
<reference evidence="2" key="2">
    <citation type="submission" date="2015-01" db="EMBL/GenBank/DDBJ databases">
        <title>Evolutionary Origins and Diversification of the Mycorrhizal Mutualists.</title>
        <authorList>
            <consortium name="DOE Joint Genome Institute"/>
            <consortium name="Mycorrhizal Genomics Consortium"/>
            <person name="Kohler A."/>
            <person name="Kuo A."/>
            <person name="Nagy L.G."/>
            <person name="Floudas D."/>
            <person name="Copeland A."/>
            <person name="Barry K.W."/>
            <person name="Cichocki N."/>
            <person name="Veneault-Fourrey C."/>
            <person name="LaButti K."/>
            <person name="Lindquist E.A."/>
            <person name="Lipzen A."/>
            <person name="Lundell T."/>
            <person name="Morin E."/>
            <person name="Murat C."/>
            <person name="Riley R."/>
            <person name="Ohm R."/>
            <person name="Sun H."/>
            <person name="Tunlid A."/>
            <person name="Henrissat B."/>
            <person name="Grigoriev I.V."/>
            <person name="Hibbett D.S."/>
            <person name="Martin F."/>
        </authorList>
    </citation>
    <scope>NUCLEOTIDE SEQUENCE [LARGE SCALE GENOMIC DNA]</scope>
    <source>
        <strain evidence="2">Marx 270</strain>
    </source>
</reference>
<name>A0A0C3PPT5_PISTI</name>
<protein>
    <submittedName>
        <fullName evidence="1">Uncharacterized protein</fullName>
    </submittedName>
</protein>
<evidence type="ECO:0000313" key="2">
    <source>
        <dbReference type="Proteomes" id="UP000054217"/>
    </source>
</evidence>
<sequence length="75" mass="8714">MERSPGKRHRKTRDPLVWRSDKAYQSTADDIGTMHQSLPQHKRCKAVKFSPDLTHRFEAHAVRGKSRTPAKYRNG</sequence>
<evidence type="ECO:0000313" key="1">
    <source>
        <dbReference type="EMBL" id="KIO10951.1"/>
    </source>
</evidence>
<dbReference type="HOGENOM" id="CLU_2672096_0_0_1"/>
<dbReference type="EMBL" id="KN831951">
    <property type="protein sequence ID" value="KIO10951.1"/>
    <property type="molecule type" value="Genomic_DNA"/>
</dbReference>
<dbReference type="InParanoid" id="A0A0C3PPT5"/>
<organism evidence="1 2">
    <name type="scientific">Pisolithus tinctorius Marx 270</name>
    <dbReference type="NCBI Taxonomy" id="870435"/>
    <lineage>
        <taxon>Eukaryota</taxon>
        <taxon>Fungi</taxon>
        <taxon>Dikarya</taxon>
        <taxon>Basidiomycota</taxon>
        <taxon>Agaricomycotina</taxon>
        <taxon>Agaricomycetes</taxon>
        <taxon>Agaricomycetidae</taxon>
        <taxon>Boletales</taxon>
        <taxon>Sclerodermatineae</taxon>
        <taxon>Pisolithaceae</taxon>
        <taxon>Pisolithus</taxon>
    </lineage>
</organism>
<reference evidence="1 2" key="1">
    <citation type="submission" date="2014-04" db="EMBL/GenBank/DDBJ databases">
        <authorList>
            <consortium name="DOE Joint Genome Institute"/>
            <person name="Kuo A."/>
            <person name="Kohler A."/>
            <person name="Costa M.D."/>
            <person name="Nagy L.G."/>
            <person name="Floudas D."/>
            <person name="Copeland A."/>
            <person name="Barry K.W."/>
            <person name="Cichocki N."/>
            <person name="Veneault-Fourrey C."/>
            <person name="LaButti K."/>
            <person name="Lindquist E.A."/>
            <person name="Lipzen A."/>
            <person name="Lundell T."/>
            <person name="Morin E."/>
            <person name="Murat C."/>
            <person name="Sun H."/>
            <person name="Tunlid A."/>
            <person name="Henrissat B."/>
            <person name="Grigoriev I.V."/>
            <person name="Hibbett D.S."/>
            <person name="Martin F."/>
            <person name="Nordberg H.P."/>
            <person name="Cantor M.N."/>
            <person name="Hua S.X."/>
        </authorList>
    </citation>
    <scope>NUCLEOTIDE SEQUENCE [LARGE SCALE GENOMIC DNA]</scope>
    <source>
        <strain evidence="1 2">Marx 270</strain>
    </source>
</reference>
<dbReference type="Proteomes" id="UP000054217">
    <property type="component" value="Unassembled WGS sequence"/>
</dbReference>